<dbReference type="InterPro" id="IPR010836">
    <property type="entry name" value="SapC"/>
</dbReference>
<name>A0AAE4Y6K9_9RHOB</name>
<proteinExistence type="predicted"/>
<dbReference type="Pfam" id="PF07277">
    <property type="entry name" value="SapC"/>
    <property type="match status" value="1"/>
</dbReference>
<sequence>MTKQLLFYELVTPISLSRHADWSVAPITDFSFAAATNSVPVTIPEFLLAAQEYPIVFTLDGEEAVPVAILGFDKDAGLFVNDKGWDARYVPAFVRRYPFVFSSSEDGQTYTLCIDEACTAIDRSGAKGEKLFDNGERTAYLSRMLDFVNAYQTEHQRTRAFGRLLAGLGVLEPHEARVTRPGGGQSALSGFHVVNREKLRELPADKLAELVKTDAAELIYLHLQSMANFEKLVARLPAAEAA</sequence>
<dbReference type="AlphaFoldDB" id="A0AAE4Y6K9"/>
<dbReference type="EMBL" id="JAABNR010000003">
    <property type="protein sequence ID" value="NBZ86773.1"/>
    <property type="molecule type" value="Genomic_DNA"/>
</dbReference>
<reference evidence="1" key="1">
    <citation type="submission" date="2020-01" db="EMBL/GenBank/DDBJ databases">
        <authorList>
            <person name="Chen W.-M."/>
        </authorList>
    </citation>
    <scope>NUCLEOTIDE SEQUENCE</scope>
    <source>
        <strain evidence="1">CYK-10</strain>
    </source>
</reference>
<evidence type="ECO:0000313" key="2">
    <source>
        <dbReference type="Proteomes" id="UP001193501"/>
    </source>
</evidence>
<organism evidence="1 2">
    <name type="scientific">Stagnihabitans tardus</name>
    <dbReference type="NCBI Taxonomy" id="2699202"/>
    <lineage>
        <taxon>Bacteria</taxon>
        <taxon>Pseudomonadati</taxon>
        <taxon>Pseudomonadota</taxon>
        <taxon>Alphaproteobacteria</taxon>
        <taxon>Rhodobacterales</taxon>
        <taxon>Paracoccaceae</taxon>
        <taxon>Stagnihabitans</taxon>
    </lineage>
</organism>
<accession>A0AAE4Y6K9</accession>
<comment type="caution">
    <text evidence="1">The sequence shown here is derived from an EMBL/GenBank/DDBJ whole genome shotgun (WGS) entry which is preliminary data.</text>
</comment>
<protein>
    <submittedName>
        <fullName evidence="1">Multidrug transporter</fullName>
    </submittedName>
</protein>
<evidence type="ECO:0000313" key="1">
    <source>
        <dbReference type="EMBL" id="NBZ86773.1"/>
    </source>
</evidence>
<dbReference type="Proteomes" id="UP001193501">
    <property type="component" value="Unassembled WGS sequence"/>
</dbReference>
<keyword evidence="2" id="KW-1185">Reference proteome</keyword>
<gene>
    <name evidence="1" type="ORF">GV832_04205</name>
</gene>
<dbReference type="RefSeq" id="WP_168773588.1">
    <property type="nucleotide sequence ID" value="NZ_JAABNR010000003.1"/>
</dbReference>